<keyword evidence="2" id="KW-0813">Transport</keyword>
<dbReference type="GO" id="GO:0016301">
    <property type="term" value="F:kinase activity"/>
    <property type="evidence" value="ECO:0007669"/>
    <property type="project" value="UniProtKB-KW"/>
</dbReference>
<dbReference type="GO" id="GO:0005737">
    <property type="term" value="C:cytoplasm"/>
    <property type="evidence" value="ECO:0007669"/>
    <property type="project" value="UniProtKB-SubCell"/>
</dbReference>
<evidence type="ECO:0000313" key="10">
    <source>
        <dbReference type="Proteomes" id="UP000003597"/>
    </source>
</evidence>
<reference evidence="9 10" key="1">
    <citation type="submission" date="2011-08" db="EMBL/GenBank/DDBJ databases">
        <authorList>
            <person name="Weinstock G."/>
            <person name="Sodergren E."/>
            <person name="Clifton S."/>
            <person name="Fulton L."/>
            <person name="Fulton B."/>
            <person name="Courtney L."/>
            <person name="Fronick C."/>
            <person name="Harrison M."/>
            <person name="Strong C."/>
            <person name="Farmer C."/>
            <person name="Delahaunty K."/>
            <person name="Markovic C."/>
            <person name="Hall O."/>
            <person name="Minx P."/>
            <person name="Tomlinson C."/>
            <person name="Mitreva M."/>
            <person name="Hou S."/>
            <person name="Chen J."/>
            <person name="Wollam A."/>
            <person name="Pepin K.H."/>
            <person name="Johnson M."/>
            <person name="Bhonagiri V."/>
            <person name="Zhang X."/>
            <person name="Suruliraj S."/>
            <person name="Warren W."/>
            <person name="Chinwalla A."/>
            <person name="Mardis E.R."/>
            <person name="Wilson R.K."/>
        </authorList>
    </citation>
    <scope>NUCLEOTIDE SEQUENCE [LARGE SCALE GENOMIC DNA]</scope>
    <source>
        <strain evidence="9 10">ATCC 33091</strain>
    </source>
</reference>
<evidence type="ECO:0000256" key="5">
    <source>
        <dbReference type="ARBA" id="ARBA00022679"/>
    </source>
</evidence>
<sequence length="166" mass="18562">MILTNNKEEEKMIQFLRVDHRLLHGQVAVSWFNALDVNTILVANDGVAADDFRKSAIRLAKPEAAKLVMKSIAESIDSINSGVTDKYNLLIVVESVEDAYKLIRGTNGKIPMLNLGGTKQREGTSNYSKAVNLTPEEVEKLTELQKEKIDVFMQQVPNEKKVTFEA</sequence>
<keyword evidence="6" id="KW-0598">Phosphotransferase system</keyword>
<comment type="subcellular location">
    <subcellularLocation>
        <location evidence="1">Cytoplasm</location>
    </subcellularLocation>
</comment>
<dbReference type="Gene3D" id="3.40.35.10">
    <property type="entry name" value="Phosphotransferase system, sorbose subfamily IIB component"/>
    <property type="match status" value="1"/>
</dbReference>
<dbReference type="PROSITE" id="PS51101">
    <property type="entry name" value="PTS_EIIB_TYPE_4"/>
    <property type="match status" value="1"/>
</dbReference>
<dbReference type="Proteomes" id="UP000003597">
    <property type="component" value="Unassembled WGS sequence"/>
</dbReference>
<evidence type="ECO:0000256" key="7">
    <source>
        <dbReference type="ARBA" id="ARBA00022777"/>
    </source>
</evidence>
<keyword evidence="3" id="KW-0963">Cytoplasm</keyword>
<dbReference type="GO" id="GO:0008982">
    <property type="term" value="F:protein-N(PI)-phosphohistidine-sugar phosphotransferase activity"/>
    <property type="evidence" value="ECO:0007669"/>
    <property type="project" value="InterPro"/>
</dbReference>
<dbReference type="InterPro" id="IPR036667">
    <property type="entry name" value="PTS_IIB_sorbose-sp_sf"/>
</dbReference>
<gene>
    <name evidence="9" type="ORF">HMPREF0557_00461</name>
</gene>
<evidence type="ECO:0000313" key="9">
    <source>
        <dbReference type="EMBL" id="EHN62492.1"/>
    </source>
</evidence>
<evidence type="ECO:0000256" key="3">
    <source>
        <dbReference type="ARBA" id="ARBA00022490"/>
    </source>
</evidence>
<keyword evidence="10" id="KW-1185">Reference proteome</keyword>
<accession>A0AB72ZC79</accession>
<dbReference type="SUPFAM" id="SSF52728">
    <property type="entry name" value="PTS IIb component"/>
    <property type="match status" value="1"/>
</dbReference>
<keyword evidence="5" id="KW-0808">Transferase</keyword>
<protein>
    <submittedName>
        <fullName evidence="9">PTS system sorbose subfamily IIB component</fullName>
    </submittedName>
</protein>
<dbReference type="CDD" id="cd00001">
    <property type="entry name" value="PTS_IIB_man"/>
    <property type="match status" value="1"/>
</dbReference>
<proteinExistence type="predicted"/>
<dbReference type="GO" id="GO:0009401">
    <property type="term" value="P:phosphoenolpyruvate-dependent sugar phosphotransferase system"/>
    <property type="evidence" value="ECO:0007669"/>
    <property type="project" value="UniProtKB-KW"/>
</dbReference>
<evidence type="ECO:0000256" key="2">
    <source>
        <dbReference type="ARBA" id="ARBA00022448"/>
    </source>
</evidence>
<dbReference type="EMBL" id="AGCN01000013">
    <property type="protein sequence ID" value="EHN62492.1"/>
    <property type="molecule type" value="Genomic_DNA"/>
</dbReference>
<dbReference type="InterPro" id="IPR004720">
    <property type="entry name" value="PTS_IIB_sorbose-sp"/>
</dbReference>
<evidence type="ECO:0000259" key="8">
    <source>
        <dbReference type="PROSITE" id="PS51101"/>
    </source>
</evidence>
<dbReference type="Pfam" id="PF03830">
    <property type="entry name" value="PTSIIB_sorb"/>
    <property type="match status" value="1"/>
</dbReference>
<keyword evidence="7" id="KW-0418">Kinase</keyword>
<name>A0AB72ZC79_LISIO</name>
<keyword evidence="4" id="KW-0762">Sugar transport</keyword>
<evidence type="ECO:0000256" key="1">
    <source>
        <dbReference type="ARBA" id="ARBA00004496"/>
    </source>
</evidence>
<feature type="domain" description="PTS EIIB type-4" evidence="8">
    <location>
        <begin position="9"/>
        <end position="166"/>
    </location>
</feature>
<organism evidence="9 10">
    <name type="scientific">Listeria innocua ATCC 33091</name>
    <dbReference type="NCBI Taxonomy" id="1002366"/>
    <lineage>
        <taxon>Bacteria</taxon>
        <taxon>Bacillati</taxon>
        <taxon>Bacillota</taxon>
        <taxon>Bacilli</taxon>
        <taxon>Bacillales</taxon>
        <taxon>Listeriaceae</taxon>
        <taxon>Listeria</taxon>
    </lineage>
</organism>
<evidence type="ECO:0000256" key="4">
    <source>
        <dbReference type="ARBA" id="ARBA00022597"/>
    </source>
</evidence>
<comment type="caution">
    <text evidence="9">The sequence shown here is derived from an EMBL/GenBank/DDBJ whole genome shotgun (WGS) entry which is preliminary data.</text>
</comment>
<dbReference type="AlphaFoldDB" id="A0AB72ZC79"/>
<evidence type="ECO:0000256" key="6">
    <source>
        <dbReference type="ARBA" id="ARBA00022683"/>
    </source>
</evidence>